<accession>A0A7S4RX16</accession>
<organism evidence="10">
    <name type="scientific">Alexandrium monilatum</name>
    <dbReference type="NCBI Taxonomy" id="311494"/>
    <lineage>
        <taxon>Eukaryota</taxon>
        <taxon>Sar</taxon>
        <taxon>Alveolata</taxon>
        <taxon>Dinophyceae</taxon>
        <taxon>Gonyaulacales</taxon>
        <taxon>Pyrocystaceae</taxon>
        <taxon>Alexandrium</taxon>
    </lineage>
</organism>
<dbReference type="CDD" id="cd14447">
    <property type="entry name" value="SPX"/>
    <property type="match status" value="1"/>
</dbReference>
<sequence length="667" mass="72609">MKFGKRLETEALEKYRSFYIQYKELKKALKVFTGQERDQATVQEVTHWTSSFLRLGPNPEVPPEAKLNDVLESELKRVSKCMELQEKELRAQLVQLQEEAVKAGADRDALRQKLEELGEQIVELKSFVQLNFTGFRKILKKYDKWSKSAVLTWFMGKVMRAPLMTVDFEGLLLALNNIAMSIAEDPSGVQGSSDIVLLVLPKDTMWVKVQLAQHLRLLPAPAGGAAAAGTSTSAKPARPRTPCYYFDTRSFGVYSAYVADAPSEETGVAEPTKPPPCALLHLRDDGADAVSLVHTQMGTMRTTEVPLTQNQAAQLVKGEYVATPAAGGLPSGSVTAEAALGEFRSMAGELQAVAQSSSRRSCFCSGGSPLSAVVEEDIKIAQAQEWGGQPTSGEFLPCNILKIPRAPEEPPRWLRRIYDSPDVVQVSGFSLGLHAVARCCVKGTPLPLPHWYRMVIDCLDDEEEDEIKQSEGSEEESGPKLKPPKAPIPERRKDSAVSTAPAGLPPVTRIRSVSDHRLLHEFGPEPSTAFEGPVEEETVPATDAGGPGAPLLAKSPAPGLPVRGAIVTVQPKTLYSNERTFLEWIHFATLFAALGLVSMHHTSGVAVGRLLILLAIFLVFWSLNTFTWRAAALDKKAIINYHDPVGPPLLVLGILGALVLSCVQAVV</sequence>
<dbReference type="InterPro" id="IPR042267">
    <property type="entry name" value="VTC_sf"/>
</dbReference>
<name>A0A7S4RX16_9DINO</name>
<keyword evidence="6" id="KW-0175">Coiled coil</keyword>
<evidence type="ECO:0000256" key="6">
    <source>
        <dbReference type="SAM" id="Coils"/>
    </source>
</evidence>
<feature type="transmembrane region" description="Helical" evidence="8">
    <location>
        <begin position="648"/>
        <end position="666"/>
    </location>
</feature>
<dbReference type="InterPro" id="IPR003807">
    <property type="entry name" value="DUF202"/>
</dbReference>
<reference evidence="10" key="1">
    <citation type="submission" date="2021-01" db="EMBL/GenBank/DDBJ databases">
        <authorList>
            <person name="Corre E."/>
            <person name="Pelletier E."/>
            <person name="Niang G."/>
            <person name="Scheremetjew M."/>
            <person name="Finn R."/>
            <person name="Kale V."/>
            <person name="Holt S."/>
            <person name="Cochrane G."/>
            <person name="Meng A."/>
            <person name="Brown T."/>
            <person name="Cohen L."/>
        </authorList>
    </citation>
    <scope>NUCLEOTIDE SEQUENCE</scope>
    <source>
        <strain evidence="10">CCMP3105</strain>
    </source>
</reference>
<evidence type="ECO:0000256" key="5">
    <source>
        <dbReference type="ARBA" id="ARBA00023136"/>
    </source>
</evidence>
<dbReference type="InterPro" id="IPR004331">
    <property type="entry name" value="SPX_dom"/>
</dbReference>
<feature type="region of interest" description="Disordered" evidence="7">
    <location>
        <begin position="522"/>
        <end position="545"/>
    </location>
</feature>
<dbReference type="PANTHER" id="PTHR46140:SF1">
    <property type="entry name" value="VACUOLAR TRANSPORTER CHAPERONE COMPLEX SUBUNIT 4-RELATED"/>
    <property type="match status" value="1"/>
</dbReference>
<protein>
    <recommendedName>
        <fullName evidence="9">SPX domain-containing protein</fullName>
    </recommendedName>
</protein>
<evidence type="ECO:0000259" key="9">
    <source>
        <dbReference type="PROSITE" id="PS51382"/>
    </source>
</evidence>
<dbReference type="Pfam" id="PF02656">
    <property type="entry name" value="DUF202"/>
    <property type="match status" value="1"/>
</dbReference>
<dbReference type="GO" id="GO:0005774">
    <property type="term" value="C:vacuolar membrane"/>
    <property type="evidence" value="ECO:0007669"/>
    <property type="project" value="UniProtKB-SubCell"/>
</dbReference>
<evidence type="ECO:0000256" key="7">
    <source>
        <dbReference type="SAM" id="MobiDB-lite"/>
    </source>
</evidence>
<dbReference type="PROSITE" id="PS51382">
    <property type="entry name" value="SPX"/>
    <property type="match status" value="1"/>
</dbReference>
<dbReference type="GO" id="GO:0006799">
    <property type="term" value="P:polyphosphate biosynthetic process"/>
    <property type="evidence" value="ECO:0007669"/>
    <property type="project" value="UniProtKB-ARBA"/>
</dbReference>
<evidence type="ECO:0000256" key="3">
    <source>
        <dbReference type="ARBA" id="ARBA00022692"/>
    </source>
</evidence>
<keyword evidence="3 8" id="KW-0812">Transmembrane</keyword>
<dbReference type="PANTHER" id="PTHR46140">
    <property type="entry name" value="VACUOLAR TRANSPORTER CHAPERONE 1-RELATED"/>
    <property type="match status" value="1"/>
</dbReference>
<dbReference type="Gene3D" id="3.20.100.30">
    <property type="entry name" value="VTC, catalytic tunnel domain"/>
    <property type="match status" value="1"/>
</dbReference>
<dbReference type="InterPro" id="IPR051572">
    <property type="entry name" value="VTC_Complex_Subunit"/>
</dbReference>
<keyword evidence="4 8" id="KW-1133">Transmembrane helix</keyword>
<evidence type="ECO:0000256" key="1">
    <source>
        <dbReference type="ARBA" id="ARBA00004128"/>
    </source>
</evidence>
<dbReference type="EMBL" id="HBNR01059244">
    <property type="protein sequence ID" value="CAE4627559.1"/>
    <property type="molecule type" value="Transcribed_RNA"/>
</dbReference>
<evidence type="ECO:0000256" key="2">
    <source>
        <dbReference type="ARBA" id="ARBA00022554"/>
    </source>
</evidence>
<feature type="transmembrane region" description="Helical" evidence="8">
    <location>
        <begin position="581"/>
        <end position="598"/>
    </location>
</feature>
<feature type="transmembrane region" description="Helical" evidence="8">
    <location>
        <begin position="610"/>
        <end position="628"/>
    </location>
</feature>
<proteinExistence type="predicted"/>
<evidence type="ECO:0000313" key="10">
    <source>
        <dbReference type="EMBL" id="CAE4627559.1"/>
    </source>
</evidence>
<feature type="domain" description="SPX" evidence="9">
    <location>
        <begin position="1"/>
        <end position="156"/>
    </location>
</feature>
<keyword evidence="5 8" id="KW-0472">Membrane</keyword>
<feature type="region of interest" description="Disordered" evidence="7">
    <location>
        <begin position="463"/>
        <end position="507"/>
    </location>
</feature>
<feature type="compositionally biased region" description="Acidic residues" evidence="7">
    <location>
        <begin position="463"/>
        <end position="476"/>
    </location>
</feature>
<dbReference type="AlphaFoldDB" id="A0A7S4RX16"/>
<keyword evidence="2" id="KW-0926">Vacuole</keyword>
<evidence type="ECO:0000256" key="8">
    <source>
        <dbReference type="SAM" id="Phobius"/>
    </source>
</evidence>
<comment type="subcellular location">
    <subcellularLocation>
        <location evidence="1">Vacuole membrane</location>
        <topology evidence="1">Multi-pass membrane protein</topology>
    </subcellularLocation>
</comment>
<dbReference type="Pfam" id="PF03105">
    <property type="entry name" value="SPX"/>
    <property type="match status" value="1"/>
</dbReference>
<evidence type="ECO:0000256" key="4">
    <source>
        <dbReference type="ARBA" id="ARBA00022989"/>
    </source>
</evidence>
<gene>
    <name evidence="10" type="ORF">AMON00008_LOCUS41697</name>
</gene>
<feature type="coiled-coil region" evidence="6">
    <location>
        <begin position="68"/>
        <end position="127"/>
    </location>
</feature>